<protein>
    <submittedName>
        <fullName evidence="4">Putative peptidoglycan binding domain-containing protein</fullName>
    </submittedName>
</protein>
<dbReference type="InterPro" id="IPR036366">
    <property type="entry name" value="PGBDSf"/>
</dbReference>
<evidence type="ECO:0000313" key="4">
    <source>
        <dbReference type="EMBL" id="SDW07344.1"/>
    </source>
</evidence>
<evidence type="ECO:0000259" key="3">
    <source>
        <dbReference type="Pfam" id="PF01471"/>
    </source>
</evidence>
<evidence type="ECO:0000256" key="2">
    <source>
        <dbReference type="SAM" id="SignalP"/>
    </source>
</evidence>
<dbReference type="Proteomes" id="UP000183076">
    <property type="component" value="Unassembled WGS sequence"/>
</dbReference>
<gene>
    <name evidence="4" type="ORF">SAMN04488041_101223</name>
</gene>
<reference evidence="5" key="1">
    <citation type="submission" date="2016-10" db="EMBL/GenBank/DDBJ databases">
        <authorList>
            <person name="Varghese N."/>
            <person name="Submissions S."/>
        </authorList>
    </citation>
    <scope>NUCLEOTIDE SEQUENCE [LARGE SCALE GENOMIC DNA]</scope>
    <source>
        <strain evidence="5">DSM 10014</strain>
    </source>
</reference>
<keyword evidence="2" id="KW-0732">Signal</keyword>
<dbReference type="SUPFAM" id="SSF47090">
    <property type="entry name" value="PGBD-like"/>
    <property type="match status" value="1"/>
</dbReference>
<feature type="signal peptide" evidence="2">
    <location>
        <begin position="1"/>
        <end position="27"/>
    </location>
</feature>
<name>A0A1H2QL01_9RHOB</name>
<proteinExistence type="predicted"/>
<feature type="domain" description="Peptidoglycan binding-like" evidence="3">
    <location>
        <begin position="121"/>
        <end position="154"/>
    </location>
</feature>
<dbReference type="EMBL" id="FNNB01000001">
    <property type="protein sequence ID" value="SDW07344.1"/>
    <property type="molecule type" value="Genomic_DNA"/>
</dbReference>
<accession>A0A1H2QL01</accession>
<dbReference type="InterPro" id="IPR036365">
    <property type="entry name" value="PGBD-like_sf"/>
</dbReference>
<sequence>MQYFSRSHLVQFACAFTVLVSLGACNAASQDAEAPEPGVREATTKGPAGAAPGSCWGRTVSPAVIETVTEQVQVQPAQISSTGEIQSLPIYRTETRQKIVSPRVDNWFETPCTSALTPDVIATLQRALEARGFYGGAINSELDDATRRAMRAYQISTGGPDSPVLALATARSLGVIAVDIPGVSRDSSG</sequence>
<evidence type="ECO:0000313" key="5">
    <source>
        <dbReference type="Proteomes" id="UP000183076"/>
    </source>
</evidence>
<dbReference type="InterPro" id="IPR002477">
    <property type="entry name" value="Peptidoglycan-bd-like"/>
</dbReference>
<dbReference type="PROSITE" id="PS51257">
    <property type="entry name" value="PROKAR_LIPOPROTEIN"/>
    <property type="match status" value="1"/>
</dbReference>
<dbReference type="Pfam" id="PF01471">
    <property type="entry name" value="PG_binding_1"/>
    <property type="match status" value="1"/>
</dbReference>
<feature type="chain" id="PRO_5010187032" evidence="2">
    <location>
        <begin position="28"/>
        <end position="189"/>
    </location>
</feature>
<dbReference type="AlphaFoldDB" id="A0A1H2QL01"/>
<evidence type="ECO:0000256" key="1">
    <source>
        <dbReference type="SAM" id="MobiDB-lite"/>
    </source>
</evidence>
<organism evidence="4 5">
    <name type="scientific">Sulfitobacter pontiacus</name>
    <dbReference type="NCBI Taxonomy" id="60137"/>
    <lineage>
        <taxon>Bacteria</taxon>
        <taxon>Pseudomonadati</taxon>
        <taxon>Pseudomonadota</taxon>
        <taxon>Alphaproteobacteria</taxon>
        <taxon>Rhodobacterales</taxon>
        <taxon>Roseobacteraceae</taxon>
        <taxon>Sulfitobacter</taxon>
    </lineage>
</organism>
<dbReference type="Gene3D" id="1.10.101.10">
    <property type="entry name" value="PGBD-like superfamily/PGBD"/>
    <property type="match status" value="1"/>
</dbReference>
<dbReference type="STRING" id="60137.SAMN04488041_101223"/>
<feature type="region of interest" description="Disordered" evidence="1">
    <location>
        <begin position="32"/>
        <end position="54"/>
    </location>
</feature>